<gene>
    <name evidence="4" type="ORF">FOXG_12326</name>
</gene>
<dbReference type="PROSITE" id="PS50048">
    <property type="entry name" value="ZN2_CY6_FUNGAL_2"/>
    <property type="match status" value="1"/>
</dbReference>
<evidence type="ECO:0000313" key="4">
    <source>
        <dbReference type="EMBL" id="KNB12834.1"/>
    </source>
</evidence>
<evidence type="ECO:0000256" key="1">
    <source>
        <dbReference type="ARBA" id="ARBA00023242"/>
    </source>
</evidence>
<name>A0A0J9VP32_FUSO4</name>
<keyword evidence="1" id="KW-0539">Nucleus</keyword>
<dbReference type="InterPro" id="IPR001138">
    <property type="entry name" value="Zn2Cys6_DnaBD"/>
</dbReference>
<reference evidence="4" key="2">
    <citation type="journal article" date="2010" name="Nature">
        <title>Comparative genomics reveals mobile pathogenicity chromosomes in Fusarium.</title>
        <authorList>
            <person name="Ma L.J."/>
            <person name="van der Does H.C."/>
            <person name="Borkovich K.A."/>
            <person name="Coleman J.J."/>
            <person name="Daboussi M.J."/>
            <person name="Di Pietro A."/>
            <person name="Dufresne M."/>
            <person name="Freitag M."/>
            <person name="Grabherr M."/>
            <person name="Henrissat B."/>
            <person name="Houterman P.M."/>
            <person name="Kang S."/>
            <person name="Shim W.B."/>
            <person name="Woloshuk C."/>
            <person name="Xie X."/>
            <person name="Xu J.R."/>
            <person name="Antoniw J."/>
            <person name="Baker S.E."/>
            <person name="Bluhm B.H."/>
            <person name="Breakspear A."/>
            <person name="Brown D.W."/>
            <person name="Butchko R.A."/>
            <person name="Chapman S."/>
            <person name="Coulson R."/>
            <person name="Coutinho P.M."/>
            <person name="Danchin E.G."/>
            <person name="Diener A."/>
            <person name="Gale L.R."/>
            <person name="Gardiner D.M."/>
            <person name="Goff S."/>
            <person name="Hammond-Kosack K.E."/>
            <person name="Hilburn K."/>
            <person name="Hua-Van A."/>
            <person name="Jonkers W."/>
            <person name="Kazan K."/>
            <person name="Kodira C.D."/>
            <person name="Koehrsen M."/>
            <person name="Kumar L."/>
            <person name="Lee Y.H."/>
            <person name="Li L."/>
            <person name="Manners J.M."/>
            <person name="Miranda-Saavedra D."/>
            <person name="Mukherjee M."/>
            <person name="Park G."/>
            <person name="Park J."/>
            <person name="Park S.Y."/>
            <person name="Proctor R.H."/>
            <person name="Regev A."/>
            <person name="Ruiz-Roldan M.C."/>
            <person name="Sain D."/>
            <person name="Sakthikumar S."/>
            <person name="Sykes S."/>
            <person name="Schwartz D.C."/>
            <person name="Turgeon B.G."/>
            <person name="Wapinski I."/>
            <person name="Yoder O."/>
            <person name="Young S."/>
            <person name="Zeng Q."/>
            <person name="Zhou S."/>
            <person name="Galagan J."/>
            <person name="Cuomo C.A."/>
            <person name="Kistler H.C."/>
            <person name="Rep M."/>
        </authorList>
    </citation>
    <scope>NUCLEOTIDE SEQUENCE [LARGE SCALE GENOMIC DNA]</scope>
    <source>
        <strain evidence="4">4287</strain>
    </source>
</reference>
<dbReference type="GeneID" id="28953668"/>
<dbReference type="InterPro" id="IPR021858">
    <property type="entry name" value="Fun_TF"/>
</dbReference>
<evidence type="ECO:0000259" key="3">
    <source>
        <dbReference type="PROSITE" id="PS50048"/>
    </source>
</evidence>
<dbReference type="RefSeq" id="XP_018250879.1">
    <property type="nucleotide sequence ID" value="XM_018392086.1"/>
</dbReference>
<dbReference type="PANTHER" id="PTHR38791:SF5">
    <property type="entry name" value="TRANSCRIPTION FACTOR DBAG-RELATED"/>
    <property type="match status" value="1"/>
</dbReference>
<protein>
    <recommendedName>
        <fullName evidence="3">Zn(2)-C6 fungal-type domain-containing protein</fullName>
    </recommendedName>
</protein>
<dbReference type="GO" id="GO:0008270">
    <property type="term" value="F:zinc ion binding"/>
    <property type="evidence" value="ECO:0007669"/>
    <property type="project" value="InterPro"/>
</dbReference>
<dbReference type="PROSITE" id="PS00463">
    <property type="entry name" value="ZN2_CY6_FUNGAL_1"/>
    <property type="match status" value="1"/>
</dbReference>
<dbReference type="VEuPathDB" id="FungiDB:FOXG_12326"/>
<accession>A0A0J9VP32</accession>
<dbReference type="SUPFAM" id="SSF57701">
    <property type="entry name" value="Zn2/Cys6 DNA-binding domain"/>
    <property type="match status" value="1"/>
</dbReference>
<evidence type="ECO:0000256" key="2">
    <source>
        <dbReference type="SAM" id="MobiDB-lite"/>
    </source>
</evidence>
<evidence type="ECO:0000313" key="5">
    <source>
        <dbReference type="Proteomes" id="UP000009097"/>
    </source>
</evidence>
<dbReference type="Pfam" id="PF11951">
    <property type="entry name" value="Fungal_trans_2"/>
    <property type="match status" value="1"/>
</dbReference>
<dbReference type="PANTHER" id="PTHR38791">
    <property type="entry name" value="ZN(II)2CYS6 TRANSCRIPTION FACTOR (EUROFUNG)-RELATED-RELATED"/>
    <property type="match status" value="1"/>
</dbReference>
<dbReference type="CDD" id="cd00067">
    <property type="entry name" value="GAL4"/>
    <property type="match status" value="1"/>
</dbReference>
<dbReference type="OrthoDB" id="2991872at2759"/>
<dbReference type="InterPro" id="IPR036864">
    <property type="entry name" value="Zn2-C6_fun-type_DNA-bd_sf"/>
</dbReference>
<sequence>MVFSGKPSRACEPCREKRRKCDLKKPSCSTCIRMKISCFGYRDVHSVKIKDQTSAVIRRAQRQRCVDAKSASESSSPFGDYSSPEHSSQHHDMEVDCLRISSPPEELALGYFLFVFTRSGPFTYLHEHTTTLAIDDDIIQAIHAPALASLALEHRRGDLLRAARYHYSKALTRTNQDLSDPRVAILDKTLLRVLLLSTFEGLVFEGRGSTRNWELHVQGSLRLLVMRGRQQFQTEIGRRLFHHTAINVLTNCIMRSSPIADDFLRLYNYATSGQSGLDEARTRMIGFVCQFARMSDARKGMLATDFVRECMELDKKAAEFIDVFFKDLPYEVVDITSEEYRQNAPGTEICAYKDTIHRYQSQQSTRIYNTARLMRLTVKEWIYSVFDRNPHGVILNEPSEDDPLRASWNQLPIKAALQASDVIDDMLASVPYSLELLNTPFRTATRYVVWPLANAAGSEVCPPPARLYIIDRLKELAVKTNLDQAMQAANMLEERVPLEDWQVSLDGGWYVGMLMTI</sequence>
<reference evidence="4" key="1">
    <citation type="submission" date="2007-04" db="EMBL/GenBank/DDBJ databases">
        <authorList>
            <consortium name="The Broad Institute Genome Sequencing Platform"/>
            <person name="Birren B."/>
            <person name="Lander E."/>
            <person name="Galagan J."/>
            <person name="Nusbaum C."/>
            <person name="Devon K."/>
            <person name="Ma L.-J."/>
            <person name="Jaffe D."/>
            <person name="Butler J."/>
            <person name="Alvarez P."/>
            <person name="Gnerre S."/>
            <person name="Grabherr M."/>
            <person name="Kleber M."/>
            <person name="Mauceli E."/>
            <person name="Brockman W."/>
            <person name="MacCallum I.A."/>
            <person name="Young S."/>
            <person name="LaButti K."/>
            <person name="DeCaprio D."/>
            <person name="Crawford M."/>
            <person name="Koehrsen M."/>
            <person name="Engels R."/>
            <person name="Montgomery P."/>
            <person name="Pearson M."/>
            <person name="Howarth C."/>
            <person name="Larson L."/>
            <person name="White J."/>
            <person name="O'Leary S."/>
            <person name="Kodira C."/>
            <person name="Zeng Q."/>
            <person name="Yandava C."/>
            <person name="Alvarado L."/>
            <person name="Kistler C."/>
            <person name="Shim W.-B."/>
            <person name="Kang S."/>
            <person name="Woloshuk C."/>
        </authorList>
    </citation>
    <scope>NUCLEOTIDE SEQUENCE</scope>
    <source>
        <strain evidence="4">4287</strain>
    </source>
</reference>
<feature type="region of interest" description="Disordered" evidence="2">
    <location>
        <begin position="67"/>
        <end position="88"/>
    </location>
</feature>
<dbReference type="InterPro" id="IPR053175">
    <property type="entry name" value="DHMBA_Reg_Transcription_Factor"/>
</dbReference>
<dbReference type="Gene3D" id="4.10.240.10">
    <property type="entry name" value="Zn(2)-C6 fungal-type DNA-binding domain"/>
    <property type="match status" value="1"/>
</dbReference>
<feature type="domain" description="Zn(2)-C6 fungal-type" evidence="3">
    <location>
        <begin position="10"/>
        <end position="38"/>
    </location>
</feature>
<dbReference type="AlphaFoldDB" id="A0A0J9VP32"/>
<dbReference type="SMART" id="SM00066">
    <property type="entry name" value="GAL4"/>
    <property type="match status" value="1"/>
</dbReference>
<proteinExistence type="predicted"/>
<dbReference type="Proteomes" id="UP000009097">
    <property type="component" value="Unassembled WGS sequence"/>
</dbReference>
<organism evidence="4 5">
    <name type="scientific">Fusarium oxysporum f. sp. lycopersici (strain 4287 / CBS 123668 / FGSC 9935 / NRRL 34936)</name>
    <name type="common">Fusarium vascular wilt of tomato</name>
    <dbReference type="NCBI Taxonomy" id="426428"/>
    <lineage>
        <taxon>Eukaryota</taxon>
        <taxon>Fungi</taxon>
        <taxon>Dikarya</taxon>
        <taxon>Ascomycota</taxon>
        <taxon>Pezizomycotina</taxon>
        <taxon>Sordariomycetes</taxon>
        <taxon>Hypocreomycetidae</taxon>
        <taxon>Hypocreales</taxon>
        <taxon>Nectriaceae</taxon>
        <taxon>Fusarium</taxon>
        <taxon>Fusarium oxysporum species complex</taxon>
    </lineage>
</organism>
<dbReference type="GO" id="GO:0000981">
    <property type="term" value="F:DNA-binding transcription factor activity, RNA polymerase II-specific"/>
    <property type="evidence" value="ECO:0007669"/>
    <property type="project" value="InterPro"/>
</dbReference>
<dbReference type="Pfam" id="PF00172">
    <property type="entry name" value="Zn_clus"/>
    <property type="match status" value="1"/>
</dbReference>
<dbReference type="EMBL" id="DS231711">
    <property type="protein sequence ID" value="KNB12834.1"/>
    <property type="molecule type" value="Genomic_DNA"/>
</dbReference>
<dbReference type="KEGG" id="fox:FOXG_12326"/>